<evidence type="ECO:0000313" key="3">
    <source>
        <dbReference type="EMBL" id="AJE13954.1"/>
    </source>
</evidence>
<feature type="compositionally biased region" description="Basic and acidic residues" evidence="1">
    <location>
        <begin position="55"/>
        <end position="77"/>
    </location>
</feature>
<feature type="chain" id="PRO_5034363471" evidence="2">
    <location>
        <begin position="22"/>
        <end position="121"/>
    </location>
</feature>
<evidence type="ECO:0000313" key="4">
    <source>
        <dbReference type="EMBL" id="SDM00070.1"/>
    </source>
</evidence>
<feature type="region of interest" description="Disordered" evidence="1">
    <location>
        <begin position="44"/>
        <end position="121"/>
    </location>
</feature>
<evidence type="ECO:0000313" key="6">
    <source>
        <dbReference type="Proteomes" id="UP000182276"/>
    </source>
</evidence>
<evidence type="ECO:0000313" key="5">
    <source>
        <dbReference type="Proteomes" id="UP000031271"/>
    </source>
</evidence>
<organism evidence="3 5">
    <name type="scientific">Stutzerimonas balearica DSM 6083</name>
    <dbReference type="NCBI Taxonomy" id="1123016"/>
    <lineage>
        <taxon>Bacteria</taxon>
        <taxon>Pseudomonadati</taxon>
        <taxon>Pseudomonadota</taxon>
        <taxon>Gammaproteobacteria</taxon>
        <taxon>Pseudomonadales</taxon>
        <taxon>Pseudomonadaceae</taxon>
        <taxon>Stutzerimonas</taxon>
    </lineage>
</organism>
<evidence type="ECO:0000256" key="2">
    <source>
        <dbReference type="SAM" id="SignalP"/>
    </source>
</evidence>
<dbReference type="AlphaFoldDB" id="A0A8D3XYI8"/>
<proteinExistence type="predicted"/>
<sequence>MKRLTTALALGTLLLSGAAFAQQAGGNDEQVYGSQIMTQQERMEYRNRMRQAQTQEERERIRNEHHQQMRERARERGVTLPEEPPAGRGMGQGGGMGQGMGMGQGAGMGSGDRKGGGGGGR</sequence>
<dbReference type="GeneID" id="77258776"/>
<dbReference type="RefSeq" id="WP_043218225.1">
    <property type="nucleotide sequence ID" value="NZ_CP007511.1"/>
</dbReference>
<reference evidence="5" key="1">
    <citation type="submission" date="2014-03" db="EMBL/GenBank/DDBJ databases">
        <title>Complete genome of Pseudomonas balearica DSM 6083T, a sewage water isolate from an enrichment with 2-methylnaphthalene.</title>
        <authorList>
            <person name="Salva-Serra F."/>
            <person name="Jaen-Luchoro D."/>
            <person name="Busquets A."/>
            <person name="Pena A."/>
            <person name="Gomila M."/>
            <person name="Bosch R."/>
            <person name="Nogales B."/>
            <person name="Garcia-Valdes E."/>
            <person name="Lalucat J."/>
            <person name="Bennasar A."/>
        </authorList>
    </citation>
    <scope>NUCLEOTIDE SEQUENCE [LARGE SCALE GENOMIC DNA]</scope>
    <source>
        <strain evidence="5">DSM 6083</strain>
    </source>
</reference>
<dbReference type="Proteomes" id="UP000182276">
    <property type="component" value="Unassembled WGS sequence"/>
</dbReference>
<feature type="signal peptide" evidence="2">
    <location>
        <begin position="1"/>
        <end position="21"/>
    </location>
</feature>
<dbReference type="KEGG" id="pbm:CL52_02400"/>
<gene>
    <name evidence="3" type="ORF">CL52_02400</name>
    <name evidence="4" type="ORF">SAMN05660875_101494</name>
</gene>
<reference evidence="3 5" key="3">
    <citation type="journal article" name="Genome Announc.">
        <title>Complete Genome Sequence of Pseudomonas balearica DSM 6083T.</title>
        <authorList>
            <person name="Bennasar-Figueras A."/>
            <person name="Salva-Serra F."/>
            <person name="Jaen-Luchoro D."/>
            <person name="Segui C."/>
            <person name="Aliaga F."/>
            <person name="Busquets A."/>
            <person name="Gomila M."/>
            <person name="Moore E.R."/>
            <person name="Lalucat J."/>
        </authorList>
    </citation>
    <scope>NUCLEOTIDE SEQUENCE [LARGE SCALE GENOMIC DNA]</scope>
    <source>
        <strain evidence="5">DSM 6083</strain>
        <strain evidence="3">DSM6083</strain>
    </source>
</reference>
<feature type="compositionally biased region" description="Gly residues" evidence="1">
    <location>
        <begin position="88"/>
        <end position="121"/>
    </location>
</feature>
<dbReference type="EMBL" id="CP007511">
    <property type="protein sequence ID" value="AJE13954.1"/>
    <property type="molecule type" value="Genomic_DNA"/>
</dbReference>
<keyword evidence="6" id="KW-1185">Reference proteome</keyword>
<dbReference type="Proteomes" id="UP000031271">
    <property type="component" value="Chromosome"/>
</dbReference>
<dbReference type="EMBL" id="FNHO01000001">
    <property type="protein sequence ID" value="SDM00070.1"/>
    <property type="molecule type" value="Genomic_DNA"/>
</dbReference>
<name>A0A8D3XYI8_9GAMM</name>
<keyword evidence="2" id="KW-0732">Signal</keyword>
<reference evidence="4 6" key="2">
    <citation type="submission" date="2016-10" db="EMBL/GenBank/DDBJ databases">
        <authorList>
            <person name="Varghese N."/>
            <person name="Submissions S."/>
        </authorList>
    </citation>
    <scope>NUCLEOTIDE SEQUENCE [LARGE SCALE GENOMIC DNA]</scope>
    <source>
        <strain evidence="4 6">DSM 6083</strain>
    </source>
</reference>
<protein>
    <submittedName>
        <fullName evidence="3">Uncharacterized protein</fullName>
    </submittedName>
</protein>
<accession>A0A8D3XYI8</accession>
<evidence type="ECO:0000256" key="1">
    <source>
        <dbReference type="SAM" id="MobiDB-lite"/>
    </source>
</evidence>